<name>A0A0H2M8W3_9PROT</name>
<dbReference type="Pfam" id="PF04264">
    <property type="entry name" value="YceI"/>
    <property type="match status" value="1"/>
</dbReference>
<comment type="caution">
    <text evidence="2">The sequence shown here is derived from an EMBL/GenBank/DDBJ whole genome shotgun (WGS) entry which is preliminary data.</text>
</comment>
<gene>
    <name evidence="2" type="ORF">WH96_20390</name>
</gene>
<reference evidence="2 3" key="1">
    <citation type="submission" date="2015-03" db="EMBL/GenBank/DDBJ databases">
        <title>Genome Sequence of Kiloniella spongiae MEBiC09566, isolated from a marine sponge.</title>
        <authorList>
            <person name="Shao Z."/>
            <person name="Wang L."/>
            <person name="Li X."/>
        </authorList>
    </citation>
    <scope>NUCLEOTIDE SEQUENCE [LARGE SCALE GENOMIC DNA]</scope>
    <source>
        <strain evidence="2 3">MEBiC09566</strain>
    </source>
</reference>
<protein>
    <recommendedName>
        <fullName evidence="1">Lipid/polyisoprenoid-binding YceI-like domain-containing protein</fullName>
    </recommendedName>
</protein>
<dbReference type="RefSeq" id="WP_047766099.1">
    <property type="nucleotide sequence ID" value="NZ_LAQL01000026.1"/>
</dbReference>
<accession>A0A0H2M8W3</accession>
<dbReference type="PANTHER" id="PTHR34406">
    <property type="entry name" value="PROTEIN YCEI"/>
    <property type="match status" value="1"/>
</dbReference>
<dbReference type="SUPFAM" id="SSF101874">
    <property type="entry name" value="YceI-like"/>
    <property type="match status" value="1"/>
</dbReference>
<evidence type="ECO:0000313" key="2">
    <source>
        <dbReference type="EMBL" id="KLN58914.1"/>
    </source>
</evidence>
<dbReference type="STRING" id="1489064.WH96_20390"/>
<dbReference type="PANTHER" id="PTHR34406:SF1">
    <property type="entry name" value="PROTEIN YCEI"/>
    <property type="match status" value="1"/>
</dbReference>
<evidence type="ECO:0000259" key="1">
    <source>
        <dbReference type="SMART" id="SM00867"/>
    </source>
</evidence>
<dbReference type="AlphaFoldDB" id="A0A0H2M8W3"/>
<dbReference type="InterPro" id="IPR007372">
    <property type="entry name" value="Lipid/polyisoprenoid-bd_YceI"/>
</dbReference>
<dbReference type="InterPro" id="IPR036761">
    <property type="entry name" value="TTHA0802/YceI-like_sf"/>
</dbReference>
<proteinExistence type="predicted"/>
<dbReference type="EMBL" id="LAQL01000026">
    <property type="protein sequence ID" value="KLN58914.1"/>
    <property type="molecule type" value="Genomic_DNA"/>
</dbReference>
<organism evidence="2 3">
    <name type="scientific">Kiloniella spongiae</name>
    <dbReference type="NCBI Taxonomy" id="1489064"/>
    <lineage>
        <taxon>Bacteria</taxon>
        <taxon>Pseudomonadati</taxon>
        <taxon>Pseudomonadota</taxon>
        <taxon>Alphaproteobacteria</taxon>
        <taxon>Rhodospirillales</taxon>
        <taxon>Kiloniellaceae</taxon>
        <taxon>Kiloniella</taxon>
    </lineage>
</organism>
<dbReference type="SMART" id="SM00867">
    <property type="entry name" value="YceI"/>
    <property type="match status" value="1"/>
</dbReference>
<dbReference type="Gene3D" id="2.40.128.110">
    <property type="entry name" value="Lipid/polyisoprenoid-binding, YceI-like"/>
    <property type="match status" value="1"/>
</dbReference>
<dbReference type="PROSITE" id="PS51257">
    <property type="entry name" value="PROKAR_LIPOPROTEIN"/>
    <property type="match status" value="1"/>
</dbReference>
<dbReference type="Proteomes" id="UP000035444">
    <property type="component" value="Unassembled WGS sequence"/>
</dbReference>
<sequence>MQIKHLLTISITFFLISCGSLIPSNHQKTQISEWREGAYQLDPDHTSLIFSLNHLGFSDYYGRFNTIEASLDFDPQKPEATKLFAKVDTQSLDVNNESFETELGGSSWFDSKSYPFAYLESTEIIPVSDTEAEMRGSLTIKGITAPISMVIKFNGGAVNFLTGKYTLGFFATGTIKRSNYNIADLVPAIGDEVTLQISAEFLRDNQ</sequence>
<dbReference type="OrthoDB" id="8447952at2"/>
<evidence type="ECO:0000313" key="3">
    <source>
        <dbReference type="Proteomes" id="UP000035444"/>
    </source>
</evidence>
<keyword evidence="3" id="KW-1185">Reference proteome</keyword>
<feature type="domain" description="Lipid/polyisoprenoid-binding YceI-like" evidence="1">
    <location>
        <begin position="38"/>
        <end position="202"/>
    </location>
</feature>